<evidence type="ECO:0000256" key="3">
    <source>
        <dbReference type="ARBA" id="ARBA00004774"/>
    </source>
</evidence>
<evidence type="ECO:0000256" key="11">
    <source>
        <dbReference type="ARBA" id="ARBA00023004"/>
    </source>
</evidence>
<keyword evidence="13" id="KW-0028">Amino-acid biosynthesis</keyword>
<comment type="pathway">
    <text evidence="3">Sulfur metabolism; hydrogen sulfide biosynthesis; hydrogen sulfide from sulfite (NADPH route): step 1/1.</text>
</comment>
<keyword evidence="10 19" id="KW-0560">Oxidoreductase</keyword>
<evidence type="ECO:0000256" key="14">
    <source>
        <dbReference type="ARBA" id="ARBA00052219"/>
    </source>
</evidence>
<dbReference type="GO" id="GO:0020037">
    <property type="term" value="F:heme binding"/>
    <property type="evidence" value="ECO:0007669"/>
    <property type="project" value="InterPro"/>
</dbReference>
<evidence type="ECO:0000256" key="5">
    <source>
        <dbReference type="ARBA" id="ARBA00012604"/>
    </source>
</evidence>
<dbReference type="HOGENOM" id="CLU_001975_3_2_5"/>
<dbReference type="Pfam" id="PF01077">
    <property type="entry name" value="NIR_SIR"/>
    <property type="match status" value="1"/>
</dbReference>
<dbReference type="GO" id="GO:0046872">
    <property type="term" value="F:metal ion binding"/>
    <property type="evidence" value="ECO:0007669"/>
    <property type="project" value="UniProtKB-KW"/>
</dbReference>
<dbReference type="GO" id="GO:0051539">
    <property type="term" value="F:4 iron, 4 sulfur cluster binding"/>
    <property type="evidence" value="ECO:0007669"/>
    <property type="project" value="UniProtKB-KW"/>
</dbReference>
<proteinExistence type="inferred from homology"/>
<dbReference type="SUPFAM" id="SSF56014">
    <property type="entry name" value="Nitrite and sulphite reductase 4Fe-4S domain-like"/>
    <property type="match status" value="2"/>
</dbReference>
<dbReference type="InterPro" id="IPR045169">
    <property type="entry name" value="NO2/SO3_Rdtase_4Fe4S_prot"/>
</dbReference>
<dbReference type="InterPro" id="IPR006067">
    <property type="entry name" value="NO2/SO3_Rdtase_4Fe4S_dom"/>
</dbReference>
<dbReference type="InterPro" id="IPR036136">
    <property type="entry name" value="Nit/Sulf_reduc_fer-like_dom_sf"/>
</dbReference>
<evidence type="ECO:0000256" key="8">
    <source>
        <dbReference type="ARBA" id="ARBA00022723"/>
    </source>
</evidence>
<sequence>MADRDVIQLSRNEDIKARSDFLRGTLIEEFGQQALGGLTEDGGQLVKFHGMYVQDDRDLRPERAKRKLDRAYMFMARLRIPAGVLTPRQYLALDRIADERANGTIRVTTRQTVQFHGIIKSNVRAALRAIDAALLDTIAACGDVNRNVISTANPYLSRAHAEAAEAARVLSAHFLPRTGAWREVFIGDERVLGGEPEAEPIYGATYLPRKFKIAIAVPPSNDVDVFAHDLSYIAIVENGVIAGYNVVVGGGMGATHGEPETYPRVGDVIGYCPAHLLVESAEAVLTTQRDFGDRTNRKHARLKYTIDTHGLDWFRAEVNRRMSAPLEPARPFAFAGNHDQLGWTTDAEGHHHLTLHIVNGRIADRDDARLKSALAAIAALPGFIDTGAIVMTTNQNIIIARANDAERAAIDAILAEHAVGQDVSRLAEGAMACVALPTCGLALAESERYLPTLVAKIDGILADHGLAEQKITIRMTGCPNGCARPYIAEIGLVGRNPGKYNLMLGGAADGSRLNTVYRENVGEAEILASLAPVIAAYAKDRQPGEGFGDYTRRAGIV</sequence>
<dbReference type="InterPro" id="IPR006066">
    <property type="entry name" value="NO2/SO3_Rdtase_FeS/sirohaem_BS"/>
</dbReference>
<dbReference type="NCBIfam" id="NF010029">
    <property type="entry name" value="PRK13504.1"/>
    <property type="match status" value="1"/>
</dbReference>
<keyword evidence="8" id="KW-0479">Metal-binding</keyword>
<reference evidence="19 20" key="1">
    <citation type="submission" date="2007-05" db="EMBL/GenBank/DDBJ databases">
        <title>Complete sequence of chromosome of Acidiphilium cryptum JF-5.</title>
        <authorList>
            <consortium name="US DOE Joint Genome Institute"/>
            <person name="Copeland A."/>
            <person name="Lucas S."/>
            <person name="Lapidus A."/>
            <person name="Barry K."/>
            <person name="Detter J.C."/>
            <person name="Glavina del Rio T."/>
            <person name="Hammon N."/>
            <person name="Israni S."/>
            <person name="Dalin E."/>
            <person name="Tice H."/>
            <person name="Pitluck S."/>
            <person name="Sims D."/>
            <person name="Brettin T."/>
            <person name="Bruce D."/>
            <person name="Han C."/>
            <person name="Schmutz J."/>
            <person name="Larimer F."/>
            <person name="Land M."/>
            <person name="Hauser L."/>
            <person name="Kyrpides N."/>
            <person name="Kim E."/>
            <person name="Magnuson T."/>
            <person name="Richardson P."/>
        </authorList>
    </citation>
    <scope>NUCLEOTIDE SEQUENCE [LARGE SCALE GENOMIC DNA]</scope>
    <source>
        <strain evidence="19 20">JF-5</strain>
    </source>
</reference>
<dbReference type="Gene3D" id="3.30.413.10">
    <property type="entry name" value="Sulfite Reductase Hemoprotein, domain 1"/>
    <property type="match status" value="2"/>
</dbReference>
<dbReference type="PROSITE" id="PS00365">
    <property type="entry name" value="NIR_SIR"/>
    <property type="match status" value="1"/>
</dbReference>
<dbReference type="FunFam" id="3.30.413.10:FF:000003">
    <property type="entry name" value="Sulfite reductase [NADPH] hemoprotein beta-component"/>
    <property type="match status" value="1"/>
</dbReference>
<comment type="similarity">
    <text evidence="4">Belongs to the nitrite and sulfite reductase 4Fe-4S domain family.</text>
</comment>
<dbReference type="GO" id="GO:0000103">
    <property type="term" value="P:sulfate assimilation"/>
    <property type="evidence" value="ECO:0007669"/>
    <property type="project" value="UniProtKB-ARBA"/>
</dbReference>
<dbReference type="PANTHER" id="PTHR11493:SF47">
    <property type="entry name" value="SULFITE REDUCTASE [NADPH] SUBUNIT BETA"/>
    <property type="match status" value="1"/>
</dbReference>
<comment type="catalytic activity">
    <reaction evidence="14">
        <text>hydrogen sulfide + 3 NADP(+) + 3 H2O = sulfite + 3 NADPH + 4 H(+)</text>
        <dbReference type="Rhea" id="RHEA:13801"/>
        <dbReference type="ChEBI" id="CHEBI:15377"/>
        <dbReference type="ChEBI" id="CHEBI:15378"/>
        <dbReference type="ChEBI" id="CHEBI:17359"/>
        <dbReference type="ChEBI" id="CHEBI:29919"/>
        <dbReference type="ChEBI" id="CHEBI:57783"/>
        <dbReference type="ChEBI" id="CHEBI:58349"/>
        <dbReference type="EC" id="1.8.1.2"/>
    </reaction>
</comment>
<evidence type="ECO:0000256" key="13">
    <source>
        <dbReference type="ARBA" id="ARBA00023192"/>
    </source>
</evidence>
<protein>
    <recommendedName>
        <fullName evidence="5">assimilatory sulfite reductase (NADPH)</fullName>
        <ecNumber evidence="5">1.8.1.2</ecNumber>
    </recommendedName>
</protein>
<dbReference type="PANTHER" id="PTHR11493">
    <property type="entry name" value="SULFITE REDUCTASE [NADPH] SUBUNIT BETA-RELATED"/>
    <property type="match status" value="1"/>
</dbReference>
<dbReference type="InterPro" id="IPR045854">
    <property type="entry name" value="NO2/SO3_Rdtase_4Fe4S_sf"/>
</dbReference>
<evidence type="ECO:0000256" key="2">
    <source>
        <dbReference type="ARBA" id="ARBA00001966"/>
    </source>
</evidence>
<accession>A5G2A8</accession>
<dbReference type="SUPFAM" id="SSF55124">
    <property type="entry name" value="Nitrite/Sulfite reductase N-terminal domain-like"/>
    <property type="match status" value="2"/>
</dbReference>
<dbReference type="PRINTS" id="PR00397">
    <property type="entry name" value="SIROHAEM"/>
</dbReference>
<evidence type="ECO:0000256" key="10">
    <source>
        <dbReference type="ARBA" id="ARBA00023002"/>
    </source>
</evidence>
<dbReference type="KEGG" id="acr:Acry_2799"/>
<dbReference type="Proteomes" id="UP000000245">
    <property type="component" value="Chromosome"/>
</dbReference>
<evidence type="ECO:0000256" key="9">
    <source>
        <dbReference type="ARBA" id="ARBA00022857"/>
    </source>
</evidence>
<keyword evidence="9" id="KW-0521">NADP</keyword>
<feature type="domain" description="Nitrite/sulphite reductase 4Fe-4S" evidence="17">
    <location>
        <begin position="167"/>
        <end position="324"/>
    </location>
</feature>
<dbReference type="Pfam" id="PF03460">
    <property type="entry name" value="NIR_SIR_ferr"/>
    <property type="match status" value="2"/>
</dbReference>
<comment type="function">
    <text evidence="15">Component of the sulfite reductase complex that catalyzes the 6-electron reduction of sulfite to sulfide. This is one of several activities required for the biosynthesis of L-cysteine from sulfate.</text>
</comment>
<evidence type="ECO:0000256" key="12">
    <source>
        <dbReference type="ARBA" id="ARBA00023014"/>
    </source>
</evidence>
<evidence type="ECO:0000313" key="19">
    <source>
        <dbReference type="EMBL" id="ABQ31990.1"/>
    </source>
</evidence>
<dbReference type="EC" id="1.8.1.2" evidence="5"/>
<evidence type="ECO:0000256" key="4">
    <source>
        <dbReference type="ARBA" id="ARBA00010429"/>
    </source>
</evidence>
<feature type="domain" description="Nitrite/Sulfite reductase ferredoxin-like" evidence="18">
    <location>
        <begin position="348"/>
        <end position="416"/>
    </location>
</feature>
<evidence type="ECO:0000256" key="15">
    <source>
        <dbReference type="ARBA" id="ARBA00057160"/>
    </source>
</evidence>
<keyword evidence="13" id="KW-0198">Cysteine biosynthesis</keyword>
<dbReference type="GO" id="GO:0050311">
    <property type="term" value="F:sulfite reductase (ferredoxin) activity"/>
    <property type="evidence" value="ECO:0007669"/>
    <property type="project" value="TreeGrafter"/>
</dbReference>
<organism evidence="19 20">
    <name type="scientific">Acidiphilium cryptum (strain JF-5)</name>
    <dbReference type="NCBI Taxonomy" id="349163"/>
    <lineage>
        <taxon>Bacteria</taxon>
        <taxon>Pseudomonadati</taxon>
        <taxon>Pseudomonadota</taxon>
        <taxon>Alphaproteobacteria</taxon>
        <taxon>Acetobacterales</taxon>
        <taxon>Acidocellaceae</taxon>
        <taxon>Acidiphilium</taxon>
    </lineage>
</organism>
<evidence type="ECO:0000259" key="18">
    <source>
        <dbReference type="Pfam" id="PF03460"/>
    </source>
</evidence>
<gene>
    <name evidence="19" type="ordered locus">Acry_2799</name>
</gene>
<dbReference type="GO" id="GO:0004783">
    <property type="term" value="F:sulfite reductase (NADPH) activity"/>
    <property type="evidence" value="ECO:0007669"/>
    <property type="project" value="UniProtKB-EC"/>
</dbReference>
<keyword evidence="7" id="KW-0349">Heme</keyword>
<dbReference type="STRING" id="349163.Acry_2799"/>
<dbReference type="EMBL" id="CP000697">
    <property type="protein sequence ID" value="ABQ31990.1"/>
    <property type="molecule type" value="Genomic_DNA"/>
</dbReference>
<dbReference type="InterPro" id="IPR005117">
    <property type="entry name" value="NiRdtase/SiRdtase_haem-b_fer"/>
</dbReference>
<evidence type="ECO:0000259" key="17">
    <source>
        <dbReference type="Pfam" id="PF01077"/>
    </source>
</evidence>
<evidence type="ECO:0000313" key="20">
    <source>
        <dbReference type="Proteomes" id="UP000000245"/>
    </source>
</evidence>
<comment type="subunit">
    <text evidence="16">Alpha(8)-beta(8). The alpha component is a flavoprotein, the beta component is a hemoprotein.</text>
</comment>
<evidence type="ECO:0000256" key="7">
    <source>
        <dbReference type="ARBA" id="ARBA00022617"/>
    </source>
</evidence>
<dbReference type="GO" id="GO:0019344">
    <property type="term" value="P:cysteine biosynthetic process"/>
    <property type="evidence" value="ECO:0007669"/>
    <property type="project" value="UniProtKB-KW"/>
</dbReference>
<dbReference type="RefSeq" id="WP_012040322.1">
    <property type="nucleotide sequence ID" value="NC_009484.1"/>
</dbReference>
<comment type="cofactor">
    <cofactor evidence="1">
        <name>siroheme</name>
        <dbReference type="ChEBI" id="CHEBI:60052"/>
    </cofactor>
</comment>
<evidence type="ECO:0000256" key="1">
    <source>
        <dbReference type="ARBA" id="ARBA00001929"/>
    </source>
</evidence>
<keyword evidence="20" id="KW-1185">Reference proteome</keyword>
<dbReference type="GO" id="GO:0009337">
    <property type="term" value="C:sulfite reductase complex (NADPH)"/>
    <property type="evidence" value="ECO:0007669"/>
    <property type="project" value="TreeGrafter"/>
</dbReference>
<feature type="domain" description="Nitrite/Sulfite reductase ferredoxin-like" evidence="18">
    <location>
        <begin position="69"/>
        <end position="132"/>
    </location>
</feature>
<evidence type="ECO:0000256" key="16">
    <source>
        <dbReference type="ARBA" id="ARBA00062253"/>
    </source>
</evidence>
<dbReference type="eggNOG" id="COG0155">
    <property type="taxonomic scope" value="Bacteria"/>
</dbReference>
<name>A5G2A8_ACICJ</name>
<dbReference type="AlphaFoldDB" id="A5G2A8"/>
<keyword evidence="12" id="KW-0411">Iron-sulfur</keyword>
<evidence type="ECO:0000256" key="6">
    <source>
        <dbReference type="ARBA" id="ARBA00022485"/>
    </source>
</evidence>
<keyword evidence="11" id="KW-0408">Iron</keyword>
<keyword evidence="6" id="KW-0004">4Fe-4S</keyword>
<comment type="cofactor">
    <cofactor evidence="2">
        <name>[4Fe-4S] cluster</name>
        <dbReference type="ChEBI" id="CHEBI:49883"/>
    </cofactor>
</comment>